<gene>
    <name evidence="2" type="ORF">H4683_001326</name>
</gene>
<evidence type="ECO:0000259" key="1">
    <source>
        <dbReference type="Pfam" id="PF11181"/>
    </source>
</evidence>
<dbReference type="Proteomes" id="UP000658225">
    <property type="component" value="Unassembled WGS sequence"/>
</dbReference>
<dbReference type="Pfam" id="PF11181">
    <property type="entry name" value="YflT"/>
    <property type="match status" value="1"/>
</dbReference>
<feature type="domain" description="General stress protein 17M-like" evidence="1">
    <location>
        <begin position="6"/>
        <end position="98"/>
    </location>
</feature>
<organism evidence="2 3">
    <name type="scientific">Sporosarcina limicola</name>
    <dbReference type="NCBI Taxonomy" id="34101"/>
    <lineage>
        <taxon>Bacteria</taxon>
        <taxon>Bacillati</taxon>
        <taxon>Bacillota</taxon>
        <taxon>Bacilli</taxon>
        <taxon>Bacillales</taxon>
        <taxon>Caryophanaceae</taxon>
        <taxon>Sporosarcina</taxon>
    </lineage>
</organism>
<keyword evidence="3" id="KW-1185">Reference proteome</keyword>
<dbReference type="InterPro" id="IPR025889">
    <property type="entry name" value="GSP17M-like_dom"/>
</dbReference>
<comment type="caution">
    <text evidence="2">The sequence shown here is derived from an EMBL/GenBank/DDBJ whole genome shotgun (WGS) entry which is preliminary data.</text>
</comment>
<dbReference type="AlphaFoldDB" id="A0A927R2S3"/>
<name>A0A927R2S3_9BACL</name>
<reference evidence="2" key="1">
    <citation type="submission" date="2020-10" db="EMBL/GenBank/DDBJ databases">
        <title>Genomic Encyclopedia of Type Strains, Phase IV (KMG-IV): sequencing the most valuable type-strain genomes for metagenomic binning, comparative biology and taxonomic classification.</title>
        <authorList>
            <person name="Goeker M."/>
        </authorList>
    </citation>
    <scope>NUCLEOTIDE SEQUENCE</scope>
    <source>
        <strain evidence="2">DSM 13886</strain>
    </source>
</reference>
<evidence type="ECO:0000313" key="2">
    <source>
        <dbReference type="EMBL" id="MBE1554251.1"/>
    </source>
</evidence>
<dbReference type="RefSeq" id="WP_192598045.1">
    <property type="nucleotide sequence ID" value="NZ_JADBEL010000005.1"/>
</dbReference>
<sequence>MTVKLTVENAVQAKKEIENLVTQGYSHDEIYLFAHDKKRSDDITDALDTEKVGVVEQGFLDSLKNMFSSRGDELRNKMEAVGLSSEEAADAEKELDQGKLILIAKK</sequence>
<accession>A0A927R2S3</accession>
<dbReference type="EMBL" id="JADBEL010000005">
    <property type="protein sequence ID" value="MBE1554251.1"/>
    <property type="molecule type" value="Genomic_DNA"/>
</dbReference>
<protein>
    <recommendedName>
        <fullName evidence="1">General stress protein 17M-like domain-containing protein</fullName>
    </recommendedName>
</protein>
<proteinExistence type="predicted"/>
<evidence type="ECO:0000313" key="3">
    <source>
        <dbReference type="Proteomes" id="UP000658225"/>
    </source>
</evidence>